<evidence type="ECO:0000256" key="3">
    <source>
        <dbReference type="ARBA" id="ARBA00012452"/>
    </source>
</evidence>
<dbReference type="EMBL" id="VCEA01000001">
    <property type="protein sequence ID" value="KAB0360166.1"/>
    <property type="molecule type" value="Genomic_DNA"/>
</dbReference>
<evidence type="ECO:0000256" key="10">
    <source>
        <dbReference type="ARBA" id="ARBA00047960"/>
    </source>
</evidence>
<protein>
    <recommendedName>
        <fullName evidence="8">Glutathione S-transferase LANCL1</fullName>
        <ecNumber evidence="3">2.5.1.18</ecNumber>
    </recommendedName>
    <alternativeName>
        <fullName evidence="9">LanC-like protein 1</fullName>
    </alternativeName>
</protein>
<evidence type="ECO:0000256" key="2">
    <source>
        <dbReference type="ARBA" id="ARBA00004496"/>
    </source>
</evidence>
<dbReference type="GO" id="GO:0005737">
    <property type="term" value="C:cytoplasm"/>
    <property type="evidence" value="ECO:0007669"/>
    <property type="project" value="UniProtKB-SubCell"/>
</dbReference>
<comment type="subcellular location">
    <subcellularLocation>
        <location evidence="1">Cell membrane</location>
        <topology evidence="1">Peripheral membrane protein</topology>
    </subcellularLocation>
    <subcellularLocation>
        <location evidence="2">Cytoplasm</location>
    </subcellularLocation>
</comment>
<evidence type="ECO:0000256" key="11">
    <source>
        <dbReference type="PIRSR" id="PIRSR607822-1"/>
    </source>
</evidence>
<dbReference type="EC" id="2.5.1.18" evidence="3"/>
<evidence type="ECO:0000256" key="4">
    <source>
        <dbReference type="ARBA" id="ARBA00022475"/>
    </source>
</evidence>
<dbReference type="GO" id="GO:0046872">
    <property type="term" value="F:metal ion binding"/>
    <property type="evidence" value="ECO:0007669"/>
    <property type="project" value="UniProtKB-KW"/>
</dbReference>
<dbReference type="GO" id="GO:0004364">
    <property type="term" value="F:glutathione transferase activity"/>
    <property type="evidence" value="ECO:0007669"/>
    <property type="project" value="UniProtKB-EC"/>
</dbReference>
<dbReference type="InterPro" id="IPR012341">
    <property type="entry name" value="6hp_glycosidase-like_sf"/>
</dbReference>
<evidence type="ECO:0000256" key="7">
    <source>
        <dbReference type="ARBA" id="ARBA00035808"/>
    </source>
</evidence>
<evidence type="ECO:0000313" key="13">
    <source>
        <dbReference type="Proteomes" id="UP000326458"/>
    </source>
</evidence>
<evidence type="ECO:0000256" key="5">
    <source>
        <dbReference type="ARBA" id="ARBA00022833"/>
    </source>
</evidence>
<evidence type="ECO:0000256" key="1">
    <source>
        <dbReference type="ARBA" id="ARBA00004202"/>
    </source>
</evidence>
<dbReference type="Pfam" id="PF05147">
    <property type="entry name" value="LANC_like"/>
    <property type="match status" value="2"/>
</dbReference>
<evidence type="ECO:0000313" key="12">
    <source>
        <dbReference type="EMBL" id="KAB0360166.1"/>
    </source>
</evidence>
<keyword evidence="6" id="KW-0472">Membrane</keyword>
<dbReference type="GO" id="GO:0005975">
    <property type="term" value="P:carbohydrate metabolic process"/>
    <property type="evidence" value="ECO:0007669"/>
    <property type="project" value="InterPro"/>
</dbReference>
<dbReference type="PRINTS" id="PR01950">
    <property type="entry name" value="LANCSUPER"/>
</dbReference>
<dbReference type="InterPro" id="IPR007822">
    <property type="entry name" value="LANC-like"/>
</dbReference>
<keyword evidence="11" id="KW-0479">Metal-binding</keyword>
<keyword evidence="5 11" id="KW-0862">Zinc</keyword>
<sequence length="328" mass="36910">MAQRAFPNPYADYNKSLAEGYFDSAGRVSIAVLYLHLYDVFGDPAYLQMAHGYVKQSLNSLSKHSITFLCGDGGPLAAAAVVHHKMNNEKQAEECITRLIHLNKIDPHAPSEMLYGRMGYISALLFVNKNFGEEKIPQSHIQQAKKLAGIQNHLMTSSSFCLQVSHAKLHNLVKPSVDYVCRLKFPSGNYPPCVDDSRDLLVHWCHGAPGVIYMLLQAYKVFREERYLNDAYQCADVIWQYGLLKKGYGLCHGTAGNAYAFLSLYNLTQDAKYLYRACKFAEWCLDYGEHGCRTPDTPFSLFEGMAGTIYFLADLLVPTKARFPAFEL</sequence>
<comment type="catalytic activity">
    <reaction evidence="10">
        <text>RX + glutathione = an S-substituted glutathione + a halide anion + H(+)</text>
        <dbReference type="Rhea" id="RHEA:16437"/>
        <dbReference type="ChEBI" id="CHEBI:15378"/>
        <dbReference type="ChEBI" id="CHEBI:16042"/>
        <dbReference type="ChEBI" id="CHEBI:17792"/>
        <dbReference type="ChEBI" id="CHEBI:57925"/>
        <dbReference type="ChEBI" id="CHEBI:90779"/>
        <dbReference type="EC" id="2.5.1.18"/>
    </reaction>
</comment>
<keyword evidence="4" id="KW-1003">Cell membrane</keyword>
<feature type="binding site" evidence="11">
    <location>
        <position position="251"/>
    </location>
    <ligand>
        <name>Zn(2+)</name>
        <dbReference type="ChEBI" id="CHEBI:29105"/>
    </ligand>
</feature>
<dbReference type="PANTHER" id="PTHR12736">
    <property type="entry name" value="LANC-LIKE PROTEIN"/>
    <property type="match status" value="1"/>
</dbReference>
<dbReference type="SUPFAM" id="SSF158745">
    <property type="entry name" value="LanC-like"/>
    <property type="match status" value="1"/>
</dbReference>
<dbReference type="SMART" id="SM01260">
    <property type="entry name" value="LANC_like"/>
    <property type="match status" value="1"/>
</dbReference>
<evidence type="ECO:0000256" key="6">
    <source>
        <dbReference type="ARBA" id="ARBA00023136"/>
    </source>
</evidence>
<dbReference type="CDD" id="cd04794">
    <property type="entry name" value="euk_LANCL"/>
    <property type="match status" value="1"/>
</dbReference>
<dbReference type="FunFam" id="1.50.10.10:FF:000095">
    <property type="entry name" value="lanC-like protein 1 isoform X2"/>
    <property type="match status" value="1"/>
</dbReference>
<evidence type="ECO:0000256" key="9">
    <source>
        <dbReference type="ARBA" id="ARBA00043169"/>
    </source>
</evidence>
<comment type="caution">
    <text evidence="12">The sequence shown here is derived from an EMBL/GenBank/DDBJ whole genome shotgun (WGS) entry which is preliminary data.</text>
</comment>
<keyword evidence="13" id="KW-1185">Reference proteome</keyword>
<dbReference type="Gene3D" id="1.50.10.10">
    <property type="match status" value="2"/>
</dbReference>
<feature type="binding site" evidence="11">
    <location>
        <position position="252"/>
    </location>
    <ligand>
        <name>Zn(2+)</name>
        <dbReference type="ChEBI" id="CHEBI:29105"/>
    </ligand>
</feature>
<dbReference type="GO" id="GO:0031179">
    <property type="term" value="P:peptide modification"/>
    <property type="evidence" value="ECO:0007669"/>
    <property type="project" value="InterPro"/>
</dbReference>
<feature type="binding site" evidence="11">
    <location>
        <position position="205"/>
    </location>
    <ligand>
        <name>Zn(2+)</name>
        <dbReference type="ChEBI" id="CHEBI:29105"/>
    </ligand>
</feature>
<dbReference type="PANTHER" id="PTHR12736:SF5">
    <property type="entry name" value="GLUTATHIONE S-TRANSFERASE LANCL1"/>
    <property type="match status" value="1"/>
</dbReference>
<reference evidence="12 13" key="1">
    <citation type="submission" date="2019-06" db="EMBL/GenBank/DDBJ databases">
        <title>Discovery of a novel chromosome fission-fusion reversal in muntjac.</title>
        <authorList>
            <person name="Mudd A.B."/>
            <person name="Bredeson J.V."/>
            <person name="Baum R."/>
            <person name="Hockemeyer D."/>
            <person name="Rokhsar D.S."/>
        </authorList>
    </citation>
    <scope>NUCLEOTIDE SEQUENCE [LARGE SCALE GENOMIC DNA]</scope>
    <source>
        <strain evidence="12">UTSW_UCB_Mm</strain>
        <tissue evidence="12">Fibroblast cell line</tissue>
    </source>
</reference>
<dbReference type="Proteomes" id="UP000326458">
    <property type="component" value="Unassembled WGS sequence"/>
</dbReference>
<gene>
    <name evidence="12" type="ORF">FD754_004322</name>
</gene>
<comment type="catalytic activity">
    <reaction evidence="7">
        <text>1-chloro-2,4-dinitrobenzene + glutathione = 2,4-dinitrophenyl-S-glutathione + chloride + H(+)</text>
        <dbReference type="Rhea" id="RHEA:51220"/>
        <dbReference type="ChEBI" id="CHEBI:15378"/>
        <dbReference type="ChEBI" id="CHEBI:17996"/>
        <dbReference type="ChEBI" id="CHEBI:34718"/>
        <dbReference type="ChEBI" id="CHEBI:57925"/>
        <dbReference type="ChEBI" id="CHEBI:133977"/>
        <dbReference type="EC" id="2.5.1.18"/>
    </reaction>
</comment>
<evidence type="ECO:0000256" key="8">
    <source>
        <dbReference type="ARBA" id="ARBA00039457"/>
    </source>
</evidence>
<proteinExistence type="predicted"/>
<dbReference type="AlphaFoldDB" id="A0A5N3WIS8"/>
<organism evidence="12 13">
    <name type="scientific">Muntiacus muntjak</name>
    <name type="common">Barking deer</name>
    <name type="synonym">Indian muntjac</name>
    <dbReference type="NCBI Taxonomy" id="9888"/>
    <lineage>
        <taxon>Eukaryota</taxon>
        <taxon>Metazoa</taxon>
        <taxon>Chordata</taxon>
        <taxon>Craniata</taxon>
        <taxon>Vertebrata</taxon>
        <taxon>Euteleostomi</taxon>
        <taxon>Mammalia</taxon>
        <taxon>Eutheria</taxon>
        <taxon>Laurasiatheria</taxon>
        <taxon>Artiodactyla</taxon>
        <taxon>Ruminantia</taxon>
        <taxon>Pecora</taxon>
        <taxon>Cervidae</taxon>
        <taxon>Muntiacinae</taxon>
        <taxon>Muntiacus</taxon>
    </lineage>
</organism>
<dbReference type="GO" id="GO:0005886">
    <property type="term" value="C:plasma membrane"/>
    <property type="evidence" value="ECO:0007669"/>
    <property type="project" value="UniProtKB-SubCell"/>
</dbReference>
<accession>A0A5N3WIS8</accession>
<name>A0A5N3WIS8_MUNMU</name>